<organism evidence="2 3">
    <name type="scientific">Candidatus Spechtbacteria bacterium RIFCSPLOWO2_02_FULL_38_8</name>
    <dbReference type="NCBI Taxonomy" id="1802164"/>
    <lineage>
        <taxon>Bacteria</taxon>
        <taxon>Candidatus Spechtiibacteriota</taxon>
    </lineage>
</organism>
<comment type="caution">
    <text evidence="2">The sequence shown here is derived from an EMBL/GenBank/DDBJ whole genome shotgun (WGS) entry which is preliminary data.</text>
</comment>
<evidence type="ECO:0008006" key="4">
    <source>
        <dbReference type="Google" id="ProtNLM"/>
    </source>
</evidence>
<evidence type="ECO:0000256" key="1">
    <source>
        <dbReference type="SAM" id="SignalP"/>
    </source>
</evidence>
<reference evidence="2 3" key="1">
    <citation type="journal article" date="2016" name="Nat. Commun.">
        <title>Thousands of microbial genomes shed light on interconnected biogeochemical processes in an aquifer system.</title>
        <authorList>
            <person name="Anantharaman K."/>
            <person name="Brown C.T."/>
            <person name="Hug L.A."/>
            <person name="Sharon I."/>
            <person name="Castelle C.J."/>
            <person name="Probst A.J."/>
            <person name="Thomas B.C."/>
            <person name="Singh A."/>
            <person name="Wilkins M.J."/>
            <person name="Karaoz U."/>
            <person name="Brodie E.L."/>
            <person name="Williams K.H."/>
            <person name="Hubbard S.S."/>
            <person name="Banfield J.F."/>
        </authorList>
    </citation>
    <scope>NUCLEOTIDE SEQUENCE [LARGE SCALE GENOMIC DNA]</scope>
</reference>
<dbReference type="EMBL" id="MHOJ01000032">
    <property type="protein sequence ID" value="OGZ61929.1"/>
    <property type="molecule type" value="Genomic_DNA"/>
</dbReference>
<feature type="signal peptide" evidence="1">
    <location>
        <begin position="1"/>
        <end position="28"/>
    </location>
</feature>
<evidence type="ECO:0000313" key="2">
    <source>
        <dbReference type="EMBL" id="OGZ61929.1"/>
    </source>
</evidence>
<gene>
    <name evidence="2" type="ORF">A3H51_02940</name>
</gene>
<dbReference type="Proteomes" id="UP000178509">
    <property type="component" value="Unassembled WGS sequence"/>
</dbReference>
<evidence type="ECO:0000313" key="3">
    <source>
        <dbReference type="Proteomes" id="UP000178509"/>
    </source>
</evidence>
<accession>A0A1G2HHQ9</accession>
<feature type="chain" id="PRO_5009583124" description="DUF5667 domain-containing protein" evidence="1">
    <location>
        <begin position="29"/>
        <end position="322"/>
    </location>
</feature>
<proteinExistence type="predicted"/>
<sequence>MKLNKFAQFILPILLLCLFFTQAQGVFATDGGITRPEVDEAIQAAKDARANALLSYQNAKQVVATARKAWEANKNKQTRNALNLAIKNKVIALMSLDKTRITVQILILEKDKTGRWGDFNEIMGSDAEFVNSTIEDLNIVFSYAGDYAAQMGKADIQSEIKGNTAALNELKNEIVAFHKNNIRPAIRRAILMHKLYILKGIAAIAKEGGYNIDSILEPAYTMLRDAFENASDKELFNSVKDYVGNLILKALDGSLLSGEYVPPVYVGDDEPCPLMPTVVTCLEGQKRVVTFSSEKCGIYYGCAVLERPNVKDFPVPKSKDVK</sequence>
<name>A0A1G2HHQ9_9BACT</name>
<keyword evidence="1" id="KW-0732">Signal</keyword>
<dbReference type="AlphaFoldDB" id="A0A1G2HHQ9"/>
<protein>
    <recommendedName>
        <fullName evidence="4">DUF5667 domain-containing protein</fullName>
    </recommendedName>
</protein>